<gene>
    <name evidence="1" type="ORF">DW075_02490</name>
</gene>
<evidence type="ECO:0000313" key="2">
    <source>
        <dbReference type="Proteomes" id="UP000285503"/>
    </source>
</evidence>
<dbReference type="AlphaFoldDB" id="A0A415G0Y3"/>
<protein>
    <recommendedName>
        <fullName evidence="3">Glycosyl transferase</fullName>
    </recommendedName>
</protein>
<dbReference type="Proteomes" id="UP000285503">
    <property type="component" value="Unassembled WGS sequence"/>
</dbReference>
<dbReference type="EMBL" id="QRNE01000006">
    <property type="protein sequence ID" value="RHK29395.1"/>
    <property type="molecule type" value="Genomic_DNA"/>
</dbReference>
<evidence type="ECO:0008006" key="3">
    <source>
        <dbReference type="Google" id="ProtNLM"/>
    </source>
</evidence>
<dbReference type="RefSeq" id="WP_134993033.1">
    <property type="nucleotide sequence ID" value="NZ_JAHONF010000003.1"/>
</dbReference>
<name>A0A415G0Y3_9BACE</name>
<dbReference type="Pfam" id="PF14305">
    <property type="entry name" value="ATPgrasp_TupA"/>
    <property type="match status" value="1"/>
</dbReference>
<sequence>MVSIKRGIKYLFHNRIQFVDSIVKNYLSFLPDKLYLSLRYRCLMGYWIDWKNPRTFTEKIQWLKVYNRKPEYTMMVDKYAVKQYVADRIGEEYIIPTLGVWDTPEDIDWNSLPNQFVLKTTHGGGGCGVVVCRDKRRFSKQDAIAKLWSSYNSEIYPNLREWPYKNVPKRIIAEEFMASVKNTASTDLSDYKFFCFNGEPTYCQVIRDRYSKETIDFYDMEWNHQEFVGLNPVARNGLTPVARPKHLDEMIGICRKLANDHTFVRVDLYVIDEKQYFGELTFYPASGIGTFLPEVWNGRLGDLLTLPNAM</sequence>
<evidence type="ECO:0000313" key="1">
    <source>
        <dbReference type="EMBL" id="RHK29395.1"/>
    </source>
</evidence>
<reference evidence="1 2" key="1">
    <citation type="submission" date="2018-08" db="EMBL/GenBank/DDBJ databases">
        <title>A genome reference for cultivated species of the human gut microbiota.</title>
        <authorList>
            <person name="Zou Y."/>
            <person name="Xue W."/>
            <person name="Luo G."/>
        </authorList>
    </citation>
    <scope>NUCLEOTIDE SEQUENCE [LARGE SCALE GENOMIC DNA]</scope>
    <source>
        <strain evidence="1 2">AF46-11NS</strain>
    </source>
</reference>
<organism evidence="1 2">
    <name type="scientific">Bacteroides xylanisolvens</name>
    <dbReference type="NCBI Taxonomy" id="371601"/>
    <lineage>
        <taxon>Bacteria</taxon>
        <taxon>Pseudomonadati</taxon>
        <taxon>Bacteroidota</taxon>
        <taxon>Bacteroidia</taxon>
        <taxon>Bacteroidales</taxon>
        <taxon>Bacteroidaceae</taxon>
        <taxon>Bacteroides</taxon>
    </lineage>
</organism>
<dbReference type="InterPro" id="IPR029465">
    <property type="entry name" value="ATPgrasp_TupA"/>
</dbReference>
<dbReference type="SUPFAM" id="SSF56059">
    <property type="entry name" value="Glutathione synthetase ATP-binding domain-like"/>
    <property type="match status" value="1"/>
</dbReference>
<comment type="caution">
    <text evidence="1">The sequence shown here is derived from an EMBL/GenBank/DDBJ whole genome shotgun (WGS) entry which is preliminary data.</text>
</comment>
<proteinExistence type="predicted"/>
<accession>A0A415G0Y3</accession>